<keyword evidence="1" id="KW-0812">Transmembrane</keyword>
<gene>
    <name evidence="2" type="ORF">TRICI_005614</name>
</gene>
<keyword evidence="1" id="KW-0472">Membrane</keyword>
<feature type="transmembrane region" description="Helical" evidence="1">
    <location>
        <begin position="321"/>
        <end position="341"/>
    </location>
</feature>
<dbReference type="EMBL" id="SWFS01000435">
    <property type="protein sequence ID" value="KAA8904009.1"/>
    <property type="molecule type" value="Genomic_DNA"/>
</dbReference>
<organism evidence="2 3">
    <name type="scientific">Trichomonascus ciferrii</name>
    <dbReference type="NCBI Taxonomy" id="44093"/>
    <lineage>
        <taxon>Eukaryota</taxon>
        <taxon>Fungi</taxon>
        <taxon>Dikarya</taxon>
        <taxon>Ascomycota</taxon>
        <taxon>Saccharomycotina</taxon>
        <taxon>Dipodascomycetes</taxon>
        <taxon>Dipodascales</taxon>
        <taxon>Trichomonascaceae</taxon>
        <taxon>Trichomonascus</taxon>
        <taxon>Trichomonascus ciferrii complex</taxon>
    </lineage>
</organism>
<dbReference type="Proteomes" id="UP000761534">
    <property type="component" value="Unassembled WGS sequence"/>
</dbReference>
<evidence type="ECO:0000256" key="1">
    <source>
        <dbReference type="SAM" id="Phobius"/>
    </source>
</evidence>
<accession>A0A642UTG6</accession>
<feature type="transmembrane region" description="Helical" evidence="1">
    <location>
        <begin position="21"/>
        <end position="44"/>
    </location>
</feature>
<evidence type="ECO:0000313" key="2">
    <source>
        <dbReference type="EMBL" id="KAA8904009.1"/>
    </source>
</evidence>
<keyword evidence="1" id="KW-1133">Transmembrane helix</keyword>
<dbReference type="VEuPathDB" id="FungiDB:TRICI_005614"/>
<dbReference type="AlphaFoldDB" id="A0A642UTG6"/>
<evidence type="ECO:0000313" key="3">
    <source>
        <dbReference type="Proteomes" id="UP000761534"/>
    </source>
</evidence>
<proteinExistence type="predicted"/>
<protein>
    <submittedName>
        <fullName evidence="2">Uncharacterized protein</fullName>
    </submittedName>
</protein>
<reference evidence="2" key="1">
    <citation type="journal article" date="2019" name="G3 (Bethesda)">
        <title>Genome Assemblies of Two Rare Opportunistic Yeast Pathogens: Diutina rugosa (syn. Candida rugosa) and Trichomonascus ciferrii (syn. Candida ciferrii).</title>
        <authorList>
            <person name="Mixao V."/>
            <person name="Saus E."/>
            <person name="Hansen A.P."/>
            <person name="Lass-Florl C."/>
            <person name="Gabaldon T."/>
        </authorList>
    </citation>
    <scope>NUCLEOTIDE SEQUENCE</scope>
    <source>
        <strain evidence="2">CBS 4856</strain>
    </source>
</reference>
<sequence>MWFRHLGKKRVGHSRALGLTLQGTMFLGVMGLVVLVLNLVPTFLSVTVGDIMTDKANCWFDRLEHEAGETSVRLVSDHCYRQSVEVPLEYIFPFENNIMPPGVKEQSYAPSYIPSVNVTGYYNSDDDFTFEILFDEHQKVLFSSDSTKNRQFIYTTPNAPSEAVFIMAPQFVVQSAPQYYDMFRQLSPTVLHDPFGTPMQARVHFNDSSDPMLNTSLGWTTRFTDAFLYVVQLELAPIGDMLSTNVRGLVLQNIIRNGAFPLAKHMGLENMTTVSDDIYTTPNQLLDYFRAKQWTVNREDIPKTSGSMDYEVPRPYNVTPFVAIIAVCGFVILLGLIKWALSLFLQSVGHYDPIFQCSADLLRQGAYSCVSSMLSSRPPLKYMNDYRPSRDENYFGIVNKYEETNPIRNDRPYGSSSSL</sequence>
<name>A0A642UTG6_9ASCO</name>
<keyword evidence="3" id="KW-1185">Reference proteome</keyword>
<comment type="caution">
    <text evidence="2">The sequence shown here is derived from an EMBL/GenBank/DDBJ whole genome shotgun (WGS) entry which is preliminary data.</text>
</comment>